<dbReference type="InterPro" id="IPR053340">
    <property type="entry name" value="PTF2"/>
</dbReference>
<dbReference type="InterPro" id="IPR054078">
    <property type="entry name" value="BRF2-like_C"/>
</dbReference>
<dbReference type="GO" id="GO:0008270">
    <property type="term" value="F:zinc ion binding"/>
    <property type="evidence" value="ECO:0007669"/>
    <property type="project" value="UniProtKB-KW"/>
</dbReference>
<dbReference type="SUPFAM" id="SSF47954">
    <property type="entry name" value="Cyclin-like"/>
    <property type="match status" value="1"/>
</dbReference>
<feature type="domain" description="BRF2-like C-terminal" evidence="3">
    <location>
        <begin position="152"/>
        <end position="255"/>
    </location>
</feature>
<dbReference type="PANTHER" id="PTHR48428">
    <property type="entry name" value="PLANT-SPECIFIC TFIIB-RELATED PROTEIN PTF2"/>
    <property type="match status" value="1"/>
</dbReference>
<dbReference type="InterPro" id="IPR036915">
    <property type="entry name" value="Cyclin-like_sf"/>
</dbReference>
<keyword evidence="5" id="KW-1185">Reference proteome</keyword>
<dbReference type="Gene3D" id="2.20.25.10">
    <property type="match status" value="1"/>
</dbReference>
<dbReference type="Gene3D" id="1.10.472.10">
    <property type="entry name" value="Cyclin-like"/>
    <property type="match status" value="1"/>
</dbReference>
<proteinExistence type="predicted"/>
<evidence type="ECO:0000313" key="5">
    <source>
        <dbReference type="Proteomes" id="UP000467840"/>
    </source>
</evidence>
<evidence type="ECO:0000259" key="3">
    <source>
        <dbReference type="Pfam" id="PF21886"/>
    </source>
</evidence>
<keyword evidence="1" id="KW-0479">Metal-binding</keyword>
<keyword evidence="1" id="KW-0863">Zinc-finger</keyword>
<protein>
    <recommendedName>
        <fullName evidence="3">BRF2-like C-terminal domain-containing protein</fullName>
    </recommendedName>
</protein>
<keyword evidence="2" id="KW-0862">Zinc</keyword>
<dbReference type="AlphaFoldDB" id="A0A6A6LV69"/>
<evidence type="ECO:0000313" key="4">
    <source>
        <dbReference type="EMBL" id="KAF2305311.1"/>
    </source>
</evidence>
<evidence type="ECO:0000256" key="1">
    <source>
        <dbReference type="ARBA" id="ARBA00022771"/>
    </source>
</evidence>
<organism evidence="4 5">
    <name type="scientific">Hevea brasiliensis</name>
    <name type="common">Para rubber tree</name>
    <name type="synonym">Siphonia brasiliensis</name>
    <dbReference type="NCBI Taxonomy" id="3981"/>
    <lineage>
        <taxon>Eukaryota</taxon>
        <taxon>Viridiplantae</taxon>
        <taxon>Streptophyta</taxon>
        <taxon>Embryophyta</taxon>
        <taxon>Tracheophyta</taxon>
        <taxon>Spermatophyta</taxon>
        <taxon>Magnoliopsida</taxon>
        <taxon>eudicotyledons</taxon>
        <taxon>Gunneridae</taxon>
        <taxon>Pentapetalae</taxon>
        <taxon>rosids</taxon>
        <taxon>fabids</taxon>
        <taxon>Malpighiales</taxon>
        <taxon>Euphorbiaceae</taxon>
        <taxon>Crotonoideae</taxon>
        <taxon>Micrandreae</taxon>
        <taxon>Hevea</taxon>
    </lineage>
</organism>
<dbReference type="SUPFAM" id="SSF57783">
    <property type="entry name" value="Zinc beta-ribbon"/>
    <property type="match status" value="1"/>
</dbReference>
<gene>
    <name evidence="4" type="ORF">GH714_003637</name>
</gene>
<accession>A0A6A6LV69</accession>
<evidence type="ECO:0000256" key="2">
    <source>
        <dbReference type="ARBA" id="ARBA00022833"/>
    </source>
</evidence>
<comment type="caution">
    <text evidence="4">The sequence shown here is derived from an EMBL/GenBank/DDBJ whole genome shotgun (WGS) entry which is preliminary data.</text>
</comment>
<dbReference type="Proteomes" id="UP000467840">
    <property type="component" value="Chromosome 9"/>
</dbReference>
<dbReference type="PANTHER" id="PTHR48428:SF1">
    <property type="entry name" value="PLANT-SPECIFIC TFIIB-RELATED PROTEIN PTF2"/>
    <property type="match status" value="1"/>
</dbReference>
<reference evidence="4 5" key="1">
    <citation type="journal article" date="2020" name="Mol. Plant">
        <title>The Chromosome-Based Rubber Tree Genome Provides New Insights into Spurge Genome Evolution and Rubber Biosynthesis.</title>
        <authorList>
            <person name="Liu J."/>
            <person name="Shi C."/>
            <person name="Shi C.C."/>
            <person name="Li W."/>
            <person name="Zhang Q.J."/>
            <person name="Zhang Y."/>
            <person name="Li K."/>
            <person name="Lu H.F."/>
            <person name="Shi C."/>
            <person name="Zhu S.T."/>
            <person name="Xiao Z.Y."/>
            <person name="Nan H."/>
            <person name="Yue Y."/>
            <person name="Zhu X.G."/>
            <person name="Wu Y."/>
            <person name="Hong X.N."/>
            <person name="Fan G.Y."/>
            <person name="Tong Y."/>
            <person name="Zhang D."/>
            <person name="Mao C.L."/>
            <person name="Liu Y.L."/>
            <person name="Hao S.J."/>
            <person name="Liu W.Q."/>
            <person name="Lv M.Q."/>
            <person name="Zhang H.B."/>
            <person name="Liu Y."/>
            <person name="Hu-Tang G.R."/>
            <person name="Wang J.P."/>
            <person name="Wang J.H."/>
            <person name="Sun Y.H."/>
            <person name="Ni S.B."/>
            <person name="Chen W.B."/>
            <person name="Zhang X.C."/>
            <person name="Jiao Y.N."/>
            <person name="Eichler E.E."/>
            <person name="Li G.H."/>
            <person name="Liu X."/>
            <person name="Gao L.Z."/>
        </authorList>
    </citation>
    <scope>NUCLEOTIDE SEQUENCE [LARGE SCALE GENOMIC DNA]</scope>
    <source>
        <strain evidence="5">cv. GT1</strain>
        <tissue evidence="4">Leaf</tissue>
    </source>
</reference>
<dbReference type="Pfam" id="PF21886">
    <property type="entry name" value="BRF2-like_C_cyclin_rpt"/>
    <property type="match status" value="1"/>
</dbReference>
<name>A0A6A6LV69_HEVBR</name>
<sequence length="347" mass="38880">MPCNRCGHRSLIRDDVTGLLVCESCGAVQEFDNYEARTGGVSGPEGVFIRVGTSGTGSVLNYRDKKIFEANKLIDEITFKLDLVGQKVSEIKSMIDKITEEIGNVIGCDVHELGRMIMRVVDHLNIKLPEFDIVSSFEKVVRNLSNAGRIESNKVERMQEQGVFLIQCAIKWFLSTGRRPSPIVAAVLVLVAELNGVEGLKIEEVAREVHAAVSTCRLRYRELLEVLVKVAEALPWGKDVTMKNIVKNVPFVIRYMEMKSMAKCEDRAEYDDSRYFELKNGSGMNKMGDGDVGKLQLSHECLSMVYNKFLKEGGSGKYAIENGGVHRRKSNMGLELHPTEWWNGNQN</sequence>
<dbReference type="EMBL" id="JAAGAX010000008">
    <property type="protein sequence ID" value="KAF2305311.1"/>
    <property type="molecule type" value="Genomic_DNA"/>
</dbReference>